<name>A0A8S5RZL3_9CAUD</name>
<organism evidence="1">
    <name type="scientific">Myoviridae sp. ctNQV2</name>
    <dbReference type="NCBI Taxonomy" id="2827683"/>
    <lineage>
        <taxon>Viruses</taxon>
        <taxon>Duplodnaviria</taxon>
        <taxon>Heunggongvirae</taxon>
        <taxon>Uroviricota</taxon>
        <taxon>Caudoviricetes</taxon>
    </lineage>
</organism>
<evidence type="ECO:0000313" key="1">
    <source>
        <dbReference type="EMBL" id="DAF44112.1"/>
    </source>
</evidence>
<accession>A0A8S5RZL3</accession>
<dbReference type="EMBL" id="BK032510">
    <property type="protein sequence ID" value="DAF44112.1"/>
    <property type="molecule type" value="Genomic_DNA"/>
</dbReference>
<protein>
    <submittedName>
        <fullName evidence="1">PGDYG protein</fullName>
    </submittedName>
</protein>
<sequence length="97" mass="11021">MIEKYTKRPVTIEAVQLLDNDDSIIECIEFVFNIGMETSMFGQMATINDVKTKGGFEIPTLEGNMKASFSDYIIKGVEGEFYPCRSDIFNKTYIKAE</sequence>
<reference evidence="1" key="1">
    <citation type="journal article" date="2021" name="Proc. Natl. Acad. Sci. U.S.A.">
        <title>A Catalog of Tens of Thousands of Viruses from Human Metagenomes Reveals Hidden Associations with Chronic Diseases.</title>
        <authorList>
            <person name="Tisza M.J."/>
            <person name="Buck C.B."/>
        </authorList>
    </citation>
    <scope>NUCLEOTIDE SEQUENCE</scope>
    <source>
        <strain evidence="1">CtNQV2</strain>
    </source>
</reference>
<proteinExistence type="predicted"/>